<feature type="compositionally biased region" description="Polar residues" evidence="1">
    <location>
        <begin position="212"/>
        <end position="227"/>
    </location>
</feature>
<feature type="transmembrane region" description="Helical" evidence="2">
    <location>
        <begin position="64"/>
        <end position="86"/>
    </location>
</feature>
<feature type="region of interest" description="Disordered" evidence="1">
    <location>
        <begin position="185"/>
        <end position="241"/>
    </location>
</feature>
<feature type="transmembrane region" description="Helical" evidence="2">
    <location>
        <begin position="98"/>
        <end position="119"/>
    </location>
</feature>
<evidence type="ECO:0000313" key="3">
    <source>
        <dbReference type="EMBL" id="OEJ35272.1"/>
    </source>
</evidence>
<dbReference type="OrthoDB" id="7874428at2"/>
<feature type="region of interest" description="Disordered" evidence="1">
    <location>
        <begin position="1"/>
        <end position="30"/>
    </location>
</feature>
<feature type="transmembrane region" description="Helical" evidence="2">
    <location>
        <begin position="39"/>
        <end position="58"/>
    </location>
</feature>
<feature type="compositionally biased region" description="Low complexity" evidence="1">
    <location>
        <begin position="1"/>
        <end position="12"/>
    </location>
</feature>
<keyword evidence="2" id="KW-0812">Transmembrane</keyword>
<dbReference type="EMBL" id="MEHK01000001">
    <property type="protein sequence ID" value="OEJ35272.1"/>
    <property type="molecule type" value="Genomic_DNA"/>
</dbReference>
<evidence type="ECO:0000256" key="1">
    <source>
        <dbReference type="SAM" id="MobiDB-lite"/>
    </source>
</evidence>
<evidence type="ECO:0000256" key="2">
    <source>
        <dbReference type="SAM" id="Phobius"/>
    </source>
</evidence>
<comment type="caution">
    <text evidence="3">The sequence shown here is derived from an EMBL/GenBank/DDBJ whole genome shotgun (WGS) entry which is preliminary data.</text>
</comment>
<proteinExistence type="predicted"/>
<organism evidence="3 4">
    <name type="scientific">Streptomyces subrutilus</name>
    <dbReference type="NCBI Taxonomy" id="36818"/>
    <lineage>
        <taxon>Bacteria</taxon>
        <taxon>Bacillati</taxon>
        <taxon>Actinomycetota</taxon>
        <taxon>Actinomycetes</taxon>
        <taxon>Kitasatosporales</taxon>
        <taxon>Streptomycetaceae</taxon>
        <taxon>Streptomyces</taxon>
    </lineage>
</organism>
<sequence length="241" mass="25658">MSSSPSLATTTPSPAPAQPTRSQRRSNSRRESASLPWRYLGYVGYYVGAGLISGAVVHHPMAPARYSMIAASGVLVFLLATVLNDLILASKRQPLSRILRVLGTSTMLSFGLGMLSGGMQHFADLPERCAVLIPLGIVLSFVAFFLKEAKRPWRRIFSLMGLAILVVTALTFLGLRHFAPAMAESGGGHSHSDVVPEKGSGEGQESGHSSDTTKPTPQPTASPNATHPSKEPGHDNDGHQH</sequence>
<keyword evidence="4" id="KW-1185">Reference proteome</keyword>
<feature type="transmembrane region" description="Helical" evidence="2">
    <location>
        <begin position="156"/>
        <end position="175"/>
    </location>
</feature>
<feature type="compositionally biased region" description="Basic and acidic residues" evidence="1">
    <location>
        <begin position="190"/>
        <end position="200"/>
    </location>
</feature>
<gene>
    <name evidence="3" type="ORF">BGK67_31775</name>
</gene>
<keyword evidence="2" id="KW-0472">Membrane</keyword>
<accession>A0A1E5Q134</accession>
<feature type="transmembrane region" description="Helical" evidence="2">
    <location>
        <begin position="125"/>
        <end position="144"/>
    </location>
</feature>
<protein>
    <submittedName>
        <fullName evidence="3">Uncharacterized protein</fullName>
    </submittedName>
</protein>
<evidence type="ECO:0000313" key="4">
    <source>
        <dbReference type="Proteomes" id="UP000095705"/>
    </source>
</evidence>
<keyword evidence="2" id="KW-1133">Transmembrane helix</keyword>
<name>A0A1E5Q134_9ACTN</name>
<dbReference type="AlphaFoldDB" id="A0A1E5Q134"/>
<dbReference type="RefSeq" id="WP_069923458.1">
    <property type="nucleotide sequence ID" value="NZ_MEHK01000001.1"/>
</dbReference>
<reference evidence="3 4" key="1">
    <citation type="submission" date="2016-08" db="EMBL/GenBank/DDBJ databases">
        <title>The complete genome of Streptomyces subrutilus 10-1-1.</title>
        <authorList>
            <person name="Chen X."/>
        </authorList>
    </citation>
    <scope>NUCLEOTIDE SEQUENCE [LARGE SCALE GENOMIC DNA]</scope>
    <source>
        <strain evidence="3 4">10-1-1</strain>
    </source>
</reference>
<feature type="compositionally biased region" description="Basic and acidic residues" evidence="1">
    <location>
        <begin position="228"/>
        <end position="241"/>
    </location>
</feature>
<dbReference type="Proteomes" id="UP000095705">
    <property type="component" value="Unassembled WGS sequence"/>
</dbReference>